<dbReference type="AlphaFoldDB" id="A0A1I8H9Z9"/>
<feature type="region of interest" description="Disordered" evidence="1">
    <location>
        <begin position="96"/>
        <end position="152"/>
    </location>
</feature>
<proteinExistence type="predicted"/>
<dbReference type="WBParaSite" id="maker-uti_cns_0004962-snap-gene-0.2-mRNA-1">
    <property type="protein sequence ID" value="maker-uti_cns_0004962-snap-gene-0.2-mRNA-1"/>
    <property type="gene ID" value="maker-uti_cns_0004962-snap-gene-0.2"/>
</dbReference>
<feature type="compositionally biased region" description="Acidic residues" evidence="1">
    <location>
        <begin position="96"/>
        <end position="114"/>
    </location>
</feature>
<accession>A0A1I8H9Z9</accession>
<name>A0A1I8H9Z9_9PLAT</name>
<evidence type="ECO:0000313" key="2">
    <source>
        <dbReference type="Proteomes" id="UP000095280"/>
    </source>
</evidence>
<dbReference type="Proteomes" id="UP000095280">
    <property type="component" value="Unplaced"/>
</dbReference>
<keyword evidence="2" id="KW-1185">Reference proteome</keyword>
<evidence type="ECO:0000256" key="1">
    <source>
        <dbReference type="SAM" id="MobiDB-lite"/>
    </source>
</evidence>
<reference evidence="3" key="1">
    <citation type="submission" date="2016-11" db="UniProtKB">
        <authorList>
            <consortium name="WormBaseParasite"/>
        </authorList>
    </citation>
    <scope>IDENTIFICATION</scope>
</reference>
<protein>
    <submittedName>
        <fullName evidence="3">Phospholipid scramblase</fullName>
    </submittedName>
</protein>
<organism evidence="2 3">
    <name type="scientific">Macrostomum lignano</name>
    <dbReference type="NCBI Taxonomy" id="282301"/>
    <lineage>
        <taxon>Eukaryota</taxon>
        <taxon>Metazoa</taxon>
        <taxon>Spiralia</taxon>
        <taxon>Lophotrochozoa</taxon>
        <taxon>Platyhelminthes</taxon>
        <taxon>Rhabditophora</taxon>
        <taxon>Macrostomorpha</taxon>
        <taxon>Macrostomida</taxon>
        <taxon>Macrostomidae</taxon>
        <taxon>Macrostomum</taxon>
    </lineage>
</organism>
<sequence length="202" mass="22621">MQRYSTTQCCRSHAADRQFPISRDFSLESTCMPVYTRCSAPGCCLPCCYAELRFTDPDNAKLLAMRALDCQRRYFRDVWHLVFGQLFGQADADADVEPEQDAGADEDADAEGETSDAQPAAAKKKKFFKVSNRPGKPSIQSFDPPPRLDTSDSRRISLTDQIAVAPPRKASFIGIAWLLKQWSIGGAVTVPVQTVFYWYTFN</sequence>
<evidence type="ECO:0000313" key="3">
    <source>
        <dbReference type="WBParaSite" id="maker-uti_cns_0004962-snap-gene-0.2-mRNA-1"/>
    </source>
</evidence>